<organism evidence="1 2">
    <name type="scientific">Coniophora puteana (strain RWD-64-598)</name>
    <name type="common">Brown rot fungus</name>
    <dbReference type="NCBI Taxonomy" id="741705"/>
    <lineage>
        <taxon>Eukaryota</taxon>
        <taxon>Fungi</taxon>
        <taxon>Dikarya</taxon>
        <taxon>Basidiomycota</taxon>
        <taxon>Agaricomycotina</taxon>
        <taxon>Agaricomycetes</taxon>
        <taxon>Agaricomycetidae</taxon>
        <taxon>Boletales</taxon>
        <taxon>Coniophorineae</taxon>
        <taxon>Coniophoraceae</taxon>
        <taxon>Coniophora</taxon>
    </lineage>
</organism>
<dbReference type="RefSeq" id="XP_007766826.1">
    <property type="nucleotide sequence ID" value="XM_007768636.1"/>
</dbReference>
<dbReference type="EMBL" id="JH711576">
    <property type="protein sequence ID" value="EIW82891.1"/>
    <property type="molecule type" value="Genomic_DNA"/>
</dbReference>
<dbReference type="AlphaFoldDB" id="A0A5M3MWC0"/>
<sequence length="70" mass="7284">MFTALAKKAATFASGVGTSIAQELVNGVKLILDQGHISNVKNGGFTLALKGSLLDTGYSNSTIEFLEPVK</sequence>
<comment type="caution">
    <text evidence="1">The sequence shown here is derived from an EMBL/GenBank/DDBJ whole genome shotgun (WGS) entry which is preliminary data.</text>
</comment>
<name>A0A5M3MWC0_CONPW</name>
<gene>
    <name evidence="1" type="ORF">CONPUDRAFT_151949</name>
</gene>
<keyword evidence="2" id="KW-1185">Reference proteome</keyword>
<dbReference type="GeneID" id="19202941"/>
<proteinExistence type="predicted"/>
<evidence type="ECO:0000313" key="2">
    <source>
        <dbReference type="Proteomes" id="UP000053558"/>
    </source>
</evidence>
<accession>A0A5M3MWC0</accession>
<dbReference type="Proteomes" id="UP000053558">
    <property type="component" value="Unassembled WGS sequence"/>
</dbReference>
<protein>
    <submittedName>
        <fullName evidence="1">Uncharacterized protein</fullName>
    </submittedName>
</protein>
<reference evidence="2" key="1">
    <citation type="journal article" date="2012" name="Science">
        <title>The Paleozoic origin of enzymatic lignin decomposition reconstructed from 31 fungal genomes.</title>
        <authorList>
            <person name="Floudas D."/>
            <person name="Binder M."/>
            <person name="Riley R."/>
            <person name="Barry K."/>
            <person name="Blanchette R.A."/>
            <person name="Henrissat B."/>
            <person name="Martinez A.T."/>
            <person name="Otillar R."/>
            <person name="Spatafora J.W."/>
            <person name="Yadav J.S."/>
            <person name="Aerts A."/>
            <person name="Benoit I."/>
            <person name="Boyd A."/>
            <person name="Carlson A."/>
            <person name="Copeland A."/>
            <person name="Coutinho P.M."/>
            <person name="de Vries R.P."/>
            <person name="Ferreira P."/>
            <person name="Findley K."/>
            <person name="Foster B."/>
            <person name="Gaskell J."/>
            <person name="Glotzer D."/>
            <person name="Gorecki P."/>
            <person name="Heitman J."/>
            <person name="Hesse C."/>
            <person name="Hori C."/>
            <person name="Igarashi K."/>
            <person name="Jurgens J.A."/>
            <person name="Kallen N."/>
            <person name="Kersten P."/>
            <person name="Kohler A."/>
            <person name="Kuees U."/>
            <person name="Kumar T.K.A."/>
            <person name="Kuo A."/>
            <person name="LaButti K."/>
            <person name="Larrondo L.F."/>
            <person name="Lindquist E."/>
            <person name="Ling A."/>
            <person name="Lombard V."/>
            <person name="Lucas S."/>
            <person name="Lundell T."/>
            <person name="Martin R."/>
            <person name="McLaughlin D.J."/>
            <person name="Morgenstern I."/>
            <person name="Morin E."/>
            <person name="Murat C."/>
            <person name="Nagy L.G."/>
            <person name="Nolan M."/>
            <person name="Ohm R.A."/>
            <person name="Patyshakuliyeva A."/>
            <person name="Rokas A."/>
            <person name="Ruiz-Duenas F.J."/>
            <person name="Sabat G."/>
            <person name="Salamov A."/>
            <person name="Samejima M."/>
            <person name="Schmutz J."/>
            <person name="Slot J.C."/>
            <person name="St John F."/>
            <person name="Stenlid J."/>
            <person name="Sun H."/>
            <person name="Sun S."/>
            <person name="Syed K."/>
            <person name="Tsang A."/>
            <person name="Wiebenga A."/>
            <person name="Young D."/>
            <person name="Pisabarro A."/>
            <person name="Eastwood D.C."/>
            <person name="Martin F."/>
            <person name="Cullen D."/>
            <person name="Grigoriev I.V."/>
            <person name="Hibbett D.S."/>
        </authorList>
    </citation>
    <scope>NUCLEOTIDE SEQUENCE [LARGE SCALE GENOMIC DNA]</scope>
    <source>
        <strain evidence="2">RWD-64-598 SS2</strain>
    </source>
</reference>
<evidence type="ECO:0000313" key="1">
    <source>
        <dbReference type="EMBL" id="EIW82891.1"/>
    </source>
</evidence>
<dbReference type="KEGG" id="cput:CONPUDRAFT_151949"/>